<keyword evidence="3" id="KW-0547">Nucleotide-binding</keyword>
<dbReference type="GO" id="GO:0005524">
    <property type="term" value="F:ATP binding"/>
    <property type="evidence" value="ECO:0007669"/>
    <property type="project" value="UniProtKB-KW"/>
</dbReference>
<comment type="caution">
    <text evidence="7">The sequence shown here is derived from an EMBL/GenBank/DDBJ whole genome shotgun (WGS) entry which is preliminary data.</text>
</comment>
<gene>
    <name evidence="7" type="ORF">S12H4_24240</name>
</gene>
<dbReference type="Gene3D" id="3.90.740.10">
    <property type="entry name" value="Valyl/Leucyl/Isoleucyl-tRNA synthetase, editing domain"/>
    <property type="match status" value="1"/>
</dbReference>
<evidence type="ECO:0000313" key="7">
    <source>
        <dbReference type="EMBL" id="GAI76103.1"/>
    </source>
</evidence>
<evidence type="ECO:0000256" key="5">
    <source>
        <dbReference type="ARBA" id="ARBA00022917"/>
    </source>
</evidence>
<keyword evidence="2" id="KW-0436">Ligase</keyword>
<reference evidence="7" key="1">
    <citation type="journal article" date="2014" name="Front. Microbiol.">
        <title>High frequency of phylogenetically diverse reductive dehalogenase-homologous genes in deep subseafloor sedimentary metagenomes.</title>
        <authorList>
            <person name="Kawai M."/>
            <person name="Futagami T."/>
            <person name="Toyoda A."/>
            <person name="Takaki Y."/>
            <person name="Nishi S."/>
            <person name="Hori S."/>
            <person name="Arai W."/>
            <person name="Tsubouchi T."/>
            <person name="Morono Y."/>
            <person name="Uchiyama I."/>
            <person name="Ito T."/>
            <person name="Fujiyama A."/>
            <person name="Inagaki F."/>
            <person name="Takami H."/>
        </authorList>
    </citation>
    <scope>NUCLEOTIDE SEQUENCE</scope>
    <source>
        <strain evidence="7">Expedition CK06-06</strain>
    </source>
</reference>
<comment type="similarity">
    <text evidence="1">Belongs to the class-I aminoacyl-tRNA synthetase family.</text>
</comment>
<dbReference type="GO" id="GO:0004823">
    <property type="term" value="F:leucine-tRNA ligase activity"/>
    <property type="evidence" value="ECO:0007669"/>
    <property type="project" value="InterPro"/>
</dbReference>
<dbReference type="PANTHER" id="PTHR45794:SF1">
    <property type="entry name" value="LEUCINE--TRNA LIGASE, CYTOPLASMIC"/>
    <property type="match status" value="1"/>
</dbReference>
<name>X1R6D3_9ZZZZ</name>
<accession>X1R6D3</accession>
<organism evidence="7">
    <name type="scientific">marine sediment metagenome</name>
    <dbReference type="NCBI Taxonomy" id="412755"/>
    <lineage>
        <taxon>unclassified sequences</taxon>
        <taxon>metagenomes</taxon>
        <taxon>ecological metagenomes</taxon>
    </lineage>
</organism>
<evidence type="ECO:0000256" key="4">
    <source>
        <dbReference type="ARBA" id="ARBA00022840"/>
    </source>
</evidence>
<proteinExistence type="inferred from homology"/>
<dbReference type="SUPFAM" id="SSF50677">
    <property type="entry name" value="ValRS/IleRS/LeuRS editing domain"/>
    <property type="match status" value="1"/>
</dbReference>
<evidence type="ECO:0000256" key="2">
    <source>
        <dbReference type="ARBA" id="ARBA00022598"/>
    </source>
</evidence>
<evidence type="ECO:0000256" key="1">
    <source>
        <dbReference type="ARBA" id="ARBA00005594"/>
    </source>
</evidence>
<dbReference type="InterPro" id="IPR004493">
    <property type="entry name" value="Leu-tRNA-synth_Ia_arc/euk"/>
</dbReference>
<sequence length="166" mass="18954">IEEQLKKVEIIRSFKGKQIIGKHFISPLSKRKMLILPGWFVSPDNATGVVYSVPAHAPFDWLALRDLQKNPELLKEFNIDPDEVKKIQPISLIKVEGFGEYPAIELVDQMEVKDQHDPKAEEATKTLYKKEFHGGLLKEICGIYSGKQVNKLKDILIRDFKEQGIA</sequence>
<evidence type="ECO:0000256" key="3">
    <source>
        <dbReference type="ARBA" id="ARBA00022741"/>
    </source>
</evidence>
<dbReference type="PANTHER" id="PTHR45794">
    <property type="entry name" value="LEUCYL-TRNA SYNTHETASE"/>
    <property type="match status" value="1"/>
</dbReference>
<dbReference type="InterPro" id="IPR009008">
    <property type="entry name" value="Val/Leu/Ile-tRNA-synth_edit"/>
</dbReference>
<dbReference type="AlphaFoldDB" id="X1R6D3"/>
<evidence type="ECO:0000256" key="6">
    <source>
        <dbReference type="ARBA" id="ARBA00023146"/>
    </source>
</evidence>
<dbReference type="GO" id="GO:0002161">
    <property type="term" value="F:aminoacyl-tRNA deacylase activity"/>
    <property type="evidence" value="ECO:0007669"/>
    <property type="project" value="InterPro"/>
</dbReference>
<keyword evidence="4" id="KW-0067">ATP-binding</keyword>
<feature type="non-terminal residue" evidence="7">
    <location>
        <position position="1"/>
    </location>
</feature>
<feature type="non-terminal residue" evidence="7">
    <location>
        <position position="166"/>
    </location>
</feature>
<keyword evidence="6" id="KW-0030">Aminoacyl-tRNA synthetase</keyword>
<protein>
    <submittedName>
        <fullName evidence="7">Uncharacterized protein</fullName>
    </submittedName>
</protein>
<keyword evidence="5" id="KW-0648">Protein biosynthesis</keyword>
<dbReference type="GO" id="GO:0006429">
    <property type="term" value="P:leucyl-tRNA aminoacylation"/>
    <property type="evidence" value="ECO:0007669"/>
    <property type="project" value="InterPro"/>
</dbReference>
<dbReference type="EMBL" id="BARW01013096">
    <property type="protein sequence ID" value="GAI76103.1"/>
    <property type="molecule type" value="Genomic_DNA"/>
</dbReference>